<comment type="caution">
    <text evidence="1">The sequence shown here is derived from an EMBL/GenBank/DDBJ whole genome shotgun (WGS) entry which is preliminary data.</text>
</comment>
<keyword evidence="2" id="KW-1185">Reference proteome</keyword>
<reference evidence="1 2" key="1">
    <citation type="submission" date="2024-04" db="EMBL/GenBank/DDBJ databases">
        <title>Tritrichomonas musculus Genome.</title>
        <authorList>
            <person name="Alves-Ferreira E."/>
            <person name="Grigg M."/>
            <person name="Lorenzi H."/>
            <person name="Galac M."/>
        </authorList>
    </citation>
    <scope>NUCLEOTIDE SEQUENCE [LARGE SCALE GENOMIC DNA]</scope>
    <source>
        <strain evidence="1 2">EAF2021</strain>
    </source>
</reference>
<sequence length="141" mass="16861">MKINNQEEQERTVAKYESMLRNHPTNWDIDFEVLNEYGRKKLFPIFENMILHEIEELSTTEQYEISYAVGTEWHSIPLNGQSFAQLSQNLSQQSFIYRVERNIPLYLMSFCFNQSNNSKTQETQLNQIIRTCNNKFWVNHS</sequence>
<protein>
    <submittedName>
        <fullName evidence="1">Uncharacterized protein</fullName>
    </submittedName>
</protein>
<gene>
    <name evidence="1" type="ORF">M9Y10_017362</name>
</gene>
<accession>A0ABR2HTS9</accession>
<dbReference type="Proteomes" id="UP001470230">
    <property type="component" value="Unassembled WGS sequence"/>
</dbReference>
<organism evidence="1 2">
    <name type="scientific">Tritrichomonas musculus</name>
    <dbReference type="NCBI Taxonomy" id="1915356"/>
    <lineage>
        <taxon>Eukaryota</taxon>
        <taxon>Metamonada</taxon>
        <taxon>Parabasalia</taxon>
        <taxon>Tritrichomonadida</taxon>
        <taxon>Tritrichomonadidae</taxon>
        <taxon>Tritrichomonas</taxon>
    </lineage>
</organism>
<evidence type="ECO:0000313" key="2">
    <source>
        <dbReference type="Proteomes" id="UP001470230"/>
    </source>
</evidence>
<evidence type="ECO:0000313" key="1">
    <source>
        <dbReference type="EMBL" id="KAK8852388.1"/>
    </source>
</evidence>
<proteinExistence type="predicted"/>
<name>A0ABR2HTS9_9EUKA</name>
<dbReference type="EMBL" id="JAPFFF010000023">
    <property type="protein sequence ID" value="KAK8852388.1"/>
    <property type="molecule type" value="Genomic_DNA"/>
</dbReference>